<comment type="caution">
    <text evidence="2">The sequence shown here is derived from an EMBL/GenBank/DDBJ whole genome shotgun (WGS) entry which is preliminary data.</text>
</comment>
<keyword evidence="3" id="KW-1185">Reference proteome</keyword>
<evidence type="ECO:0000256" key="1">
    <source>
        <dbReference type="SAM" id="MobiDB-lite"/>
    </source>
</evidence>
<name>A0ABT2BB08_9ACTN</name>
<feature type="region of interest" description="Disordered" evidence="1">
    <location>
        <begin position="287"/>
        <end position="318"/>
    </location>
</feature>
<reference evidence="2 3" key="1">
    <citation type="submission" date="2022-08" db="EMBL/GenBank/DDBJ databases">
        <authorList>
            <person name="Somphong A."/>
            <person name="Phongsopitanun W."/>
        </authorList>
    </citation>
    <scope>NUCLEOTIDE SEQUENCE [LARGE SCALE GENOMIC DNA]</scope>
    <source>
        <strain evidence="2 3">LP11</strain>
    </source>
</reference>
<gene>
    <name evidence="2" type="ORF">NX794_31560</name>
</gene>
<evidence type="ECO:0000313" key="2">
    <source>
        <dbReference type="EMBL" id="MCS0605706.1"/>
    </source>
</evidence>
<protein>
    <submittedName>
        <fullName evidence="2">Uncharacterized protein</fullName>
    </submittedName>
</protein>
<dbReference type="EMBL" id="JANUGP010000036">
    <property type="protein sequence ID" value="MCS0605706.1"/>
    <property type="molecule type" value="Genomic_DNA"/>
</dbReference>
<sequence length="318" mass="32549">MDRPRPQVLDAQVLADLPRGGRQVGGEGLRQQDTVVEDQDAAQPVLGDRAQDGDLLGCVAQSVVVGTGVRGARGEDGVQIVVVGLDDRHDDLVVGQDPAFDGLGHAQFEHGRAEDLVVVHGGQRGAFHERHQLVGGGRVPDAGCGGHVDADLGGDRGVVVDGAPAVPEGRAGAVGLVGDDQVPGSEAVLVVGGADAVQRVVGGEHGDGAAYPHRAGNRSLMADHEPLAGGESALSLAQGAHGEHQSRLAGLAPAADGLRHQGLGRHQHQYRALRGQAPRGLLRDQGLAGAAGGHHRHARMPRGCGGRDRGERLGLVTA</sequence>
<dbReference type="Proteomes" id="UP001205612">
    <property type="component" value="Unassembled WGS sequence"/>
</dbReference>
<evidence type="ECO:0000313" key="3">
    <source>
        <dbReference type="Proteomes" id="UP001205612"/>
    </source>
</evidence>
<feature type="region of interest" description="Disordered" evidence="1">
    <location>
        <begin position="1"/>
        <end position="35"/>
    </location>
</feature>
<proteinExistence type="predicted"/>
<accession>A0ABT2BB08</accession>
<organism evidence="2 3">
    <name type="scientific">Streptomyces pyxinicus</name>
    <dbReference type="NCBI Taxonomy" id="2970331"/>
    <lineage>
        <taxon>Bacteria</taxon>
        <taxon>Bacillati</taxon>
        <taxon>Actinomycetota</taxon>
        <taxon>Actinomycetes</taxon>
        <taxon>Kitasatosporales</taxon>
        <taxon>Streptomycetaceae</taxon>
        <taxon>Streptomyces</taxon>
    </lineage>
</organism>